<dbReference type="Proteomes" id="UP000037029">
    <property type="component" value="Chromosome"/>
</dbReference>
<name>A0A0J9D499_SPHYA</name>
<dbReference type="EMBL" id="CP020925">
    <property type="protein sequence ID" value="ATP19772.1"/>
    <property type="molecule type" value="Genomic_DNA"/>
</dbReference>
<reference evidence="1 2" key="1">
    <citation type="submission" date="2017-04" db="EMBL/GenBank/DDBJ databases">
        <title>Characterization, genome and methylation analysis of a phthalic acid esters degrading strain Sphingobium yanoikuyae SHJ.</title>
        <authorList>
            <person name="Feng L."/>
        </authorList>
    </citation>
    <scope>NUCLEOTIDE SEQUENCE [LARGE SCALE GENOMIC DNA]</scope>
    <source>
        <strain evidence="1 2">SHJ</strain>
    </source>
</reference>
<evidence type="ECO:0000313" key="2">
    <source>
        <dbReference type="Proteomes" id="UP000037029"/>
    </source>
</evidence>
<accession>A0A0J9D499</accession>
<organism evidence="1 2">
    <name type="scientific">Sphingobium yanoikuyae</name>
    <name type="common">Sphingomonas yanoikuyae</name>
    <dbReference type="NCBI Taxonomy" id="13690"/>
    <lineage>
        <taxon>Bacteria</taxon>
        <taxon>Pseudomonadati</taxon>
        <taxon>Pseudomonadota</taxon>
        <taxon>Alphaproteobacteria</taxon>
        <taxon>Sphingomonadales</taxon>
        <taxon>Sphingomonadaceae</taxon>
        <taxon>Sphingobium</taxon>
    </lineage>
</organism>
<protein>
    <submittedName>
        <fullName evidence="1">Uncharacterized protein</fullName>
    </submittedName>
</protein>
<evidence type="ECO:0000313" key="1">
    <source>
        <dbReference type="EMBL" id="ATP19772.1"/>
    </source>
</evidence>
<dbReference type="RefSeq" id="WP_048937214.1">
    <property type="nucleotide sequence ID" value="NZ_CP020925.1"/>
</dbReference>
<gene>
    <name evidence="1" type="ORF">BV87_16125</name>
</gene>
<proteinExistence type="predicted"/>
<sequence length="118" mass="13266">MKEGFAVASNPEMKFHYIKAPQYSEFPMHGVFGGVTTNGQISMAIFSERIPLPKVLTNELTPVEDDPGAYQLTSEKREGLDGVVRFVHNNYYFDLNMAKALRDWLDDKIGTIEGLTHA</sequence>
<dbReference type="AlphaFoldDB" id="A0A0J9D499"/>